<feature type="binding site" evidence="5">
    <location>
        <position position="373"/>
    </location>
    <ligand>
        <name>Zn(2+)</name>
        <dbReference type="ChEBI" id="CHEBI:29105"/>
    </ligand>
</feature>
<dbReference type="AlphaFoldDB" id="A0A8J4ADH9"/>
<proteinExistence type="inferred from homology"/>
<keyword evidence="5" id="KW-0342">GTP-binding</keyword>
<feature type="binding site" evidence="5">
    <location>
        <position position="370"/>
    </location>
    <ligand>
        <name>Zn(2+)</name>
        <dbReference type="ChEBI" id="CHEBI:29105"/>
    </ligand>
</feature>
<evidence type="ECO:0000256" key="2">
    <source>
        <dbReference type="ARBA" id="ARBA00005080"/>
    </source>
</evidence>
<comment type="pathway">
    <text evidence="2 5">Cofactor biosynthesis; 7,8-dihydroneopterin triphosphate biosynthesis; 7,8-dihydroneopterin triphosphate from GTP: step 1/1.</text>
</comment>
<evidence type="ECO:0000256" key="5">
    <source>
        <dbReference type="HAMAP-Rule" id="MF_00223"/>
    </source>
</evidence>
<reference evidence="9" key="1">
    <citation type="journal article" date="2021" name="Int. J. Syst. Evol. Microbiol.">
        <title>Actinocatenispora comari sp. nov., an endophytic actinomycete isolated from aerial parts of Comarum salesowianum.</title>
        <authorList>
            <person name="Oyunbileg N."/>
            <person name="Iizaka Y."/>
            <person name="Hamada M."/>
            <person name="Davaapurev B.O."/>
            <person name="Fukumoto A."/>
            <person name="Tsetseg B."/>
            <person name="Kato F."/>
            <person name="Tamura T."/>
            <person name="Batkhuu J."/>
            <person name="Anzai Y."/>
        </authorList>
    </citation>
    <scope>NUCLEOTIDE SEQUENCE [LARGE SCALE GENOMIC DNA]</scope>
    <source>
        <strain evidence="9">NUM-2625</strain>
    </source>
</reference>
<accession>A0A8J4ADH9</accession>
<sequence>MVQAAPAPTDPEDTVETPSADAAAEPSEQPAPVMPTASLSGDADGITLGHEERAADVLSVAELRASLSGLVAGWREDPVSVPVYAGMRGVPEAVLAPITVWRRLMAHAASGWDCRTASYRAARLGNPARTLRRTLRAVSGWLDLPDCPLPLRPKRGLPSGSADLLVWPGAVDDLRSLSITPSAVRVELVRLLAGALRGTAPPTPSAGGRGLDYVLADLGQVNALPLTIRRHDLQPRARRGDRGVVEPRRRRPTHLVIPPAHGQPATPTHTYSAAPPWTSSEDIVTTIPLAAQQPRVLKSIDLPAAELAAEDFLAALGVPADTESTRRSAQRMAAAYAELLSPAEFEWTTFPTTEDQGLVIAREIPFASICAHHLLPFVGVAHVGYLPGDRIVGLSKLARLVQHFARRPQVQEDLTHQIADCLDATLAPRGVGVVVVAEHLCMTLRGIEARGAQTVTTTWRGLLRTDHQARAEYLALAPVPTMRSGGLTR</sequence>
<evidence type="ECO:0000256" key="4">
    <source>
        <dbReference type="ARBA" id="ARBA00022801"/>
    </source>
</evidence>
<keyword evidence="9" id="KW-1185">Reference proteome</keyword>
<evidence type="ECO:0000256" key="1">
    <source>
        <dbReference type="ARBA" id="ARBA00001052"/>
    </source>
</evidence>
<feature type="binding site" evidence="5">
    <location>
        <position position="441"/>
    </location>
    <ligand>
        <name>Zn(2+)</name>
        <dbReference type="ChEBI" id="CHEBI:29105"/>
    </ligand>
</feature>
<dbReference type="Pfam" id="PF01227">
    <property type="entry name" value="GTP_cyclohydroI"/>
    <property type="match status" value="1"/>
</dbReference>
<dbReference type="HAMAP" id="MF_00223">
    <property type="entry name" value="FolE"/>
    <property type="match status" value="1"/>
</dbReference>
<dbReference type="EMBL" id="BOPO01000084">
    <property type="protein sequence ID" value="GIL29053.1"/>
    <property type="molecule type" value="Genomic_DNA"/>
</dbReference>
<feature type="region of interest" description="Disordered" evidence="6">
    <location>
        <begin position="254"/>
        <end position="274"/>
    </location>
</feature>
<keyword evidence="5" id="KW-0547">Nucleotide-binding</keyword>
<dbReference type="GO" id="GO:0008270">
    <property type="term" value="F:zinc ion binding"/>
    <property type="evidence" value="ECO:0007669"/>
    <property type="project" value="UniProtKB-UniRule"/>
</dbReference>
<dbReference type="PANTHER" id="PTHR11109">
    <property type="entry name" value="GTP CYCLOHYDROLASE I"/>
    <property type="match status" value="1"/>
</dbReference>
<evidence type="ECO:0000313" key="9">
    <source>
        <dbReference type="Proteomes" id="UP000614996"/>
    </source>
</evidence>
<dbReference type="Proteomes" id="UP000614996">
    <property type="component" value="Unassembled WGS sequence"/>
</dbReference>
<dbReference type="NCBIfam" id="NF006826">
    <property type="entry name" value="PRK09347.1-3"/>
    <property type="match status" value="1"/>
</dbReference>
<dbReference type="PANTHER" id="PTHR11109:SF7">
    <property type="entry name" value="GTP CYCLOHYDROLASE 1"/>
    <property type="match status" value="1"/>
</dbReference>
<keyword evidence="3 5" id="KW-0554">One-carbon metabolism</keyword>
<dbReference type="GO" id="GO:0006729">
    <property type="term" value="P:tetrahydrobiopterin biosynthetic process"/>
    <property type="evidence" value="ECO:0007669"/>
    <property type="project" value="TreeGrafter"/>
</dbReference>
<evidence type="ECO:0000256" key="6">
    <source>
        <dbReference type="SAM" id="MobiDB-lite"/>
    </source>
</evidence>
<dbReference type="EC" id="3.5.4.16" evidence="5"/>
<dbReference type="NCBIfam" id="NF006825">
    <property type="entry name" value="PRK09347.1-2"/>
    <property type="match status" value="1"/>
</dbReference>
<comment type="similarity">
    <text evidence="5">Belongs to the GTP cyclohydrolase I family.</text>
</comment>
<evidence type="ECO:0000313" key="8">
    <source>
        <dbReference type="EMBL" id="GIL29053.1"/>
    </source>
</evidence>
<evidence type="ECO:0000256" key="3">
    <source>
        <dbReference type="ARBA" id="ARBA00022563"/>
    </source>
</evidence>
<comment type="subunit">
    <text evidence="5">Homopolymer.</text>
</comment>
<comment type="catalytic activity">
    <reaction evidence="1 5">
        <text>GTP + H2O = 7,8-dihydroneopterin 3'-triphosphate + formate + H(+)</text>
        <dbReference type="Rhea" id="RHEA:17473"/>
        <dbReference type="ChEBI" id="CHEBI:15377"/>
        <dbReference type="ChEBI" id="CHEBI:15378"/>
        <dbReference type="ChEBI" id="CHEBI:15740"/>
        <dbReference type="ChEBI" id="CHEBI:37565"/>
        <dbReference type="ChEBI" id="CHEBI:58462"/>
        <dbReference type="EC" id="3.5.4.16"/>
    </reaction>
</comment>
<comment type="caution">
    <text evidence="8">The sequence shown here is derived from an EMBL/GenBank/DDBJ whole genome shotgun (WGS) entry which is preliminary data.</text>
</comment>
<organism evidence="8 9">
    <name type="scientific">Actinocatenispora comari</name>
    <dbReference type="NCBI Taxonomy" id="2807577"/>
    <lineage>
        <taxon>Bacteria</taxon>
        <taxon>Bacillati</taxon>
        <taxon>Actinomycetota</taxon>
        <taxon>Actinomycetes</taxon>
        <taxon>Micromonosporales</taxon>
        <taxon>Micromonosporaceae</taxon>
        <taxon>Actinocatenispora</taxon>
    </lineage>
</organism>
<protein>
    <recommendedName>
        <fullName evidence="5">GTP cyclohydrolase 1</fullName>
        <ecNumber evidence="5">3.5.4.16</ecNumber>
    </recommendedName>
    <alternativeName>
        <fullName evidence="5">GTP cyclohydrolase I</fullName>
        <shortName evidence="5">GTP-CH-I</shortName>
    </alternativeName>
</protein>
<dbReference type="GO" id="GO:0006730">
    <property type="term" value="P:one-carbon metabolic process"/>
    <property type="evidence" value="ECO:0007669"/>
    <property type="project" value="UniProtKB-UniRule"/>
</dbReference>
<dbReference type="GO" id="GO:0003934">
    <property type="term" value="F:GTP cyclohydrolase I activity"/>
    <property type="evidence" value="ECO:0007669"/>
    <property type="project" value="UniProtKB-UniRule"/>
</dbReference>
<dbReference type="InterPro" id="IPR020602">
    <property type="entry name" value="GTP_CycHdrlase_I_dom"/>
</dbReference>
<dbReference type="GO" id="GO:0005525">
    <property type="term" value="F:GTP binding"/>
    <property type="evidence" value="ECO:0007669"/>
    <property type="project" value="UniProtKB-KW"/>
</dbReference>
<feature type="domain" description="GTP cyclohydrolase I" evidence="7">
    <location>
        <begin position="308"/>
        <end position="476"/>
    </location>
</feature>
<feature type="compositionally biased region" description="Polar residues" evidence="6">
    <location>
        <begin position="265"/>
        <end position="274"/>
    </location>
</feature>
<name>A0A8J4ADH9_9ACTN</name>
<dbReference type="UniPathway" id="UPA00848">
    <property type="reaction ID" value="UER00151"/>
</dbReference>
<evidence type="ECO:0000259" key="7">
    <source>
        <dbReference type="Pfam" id="PF01227"/>
    </source>
</evidence>
<dbReference type="InterPro" id="IPR001474">
    <property type="entry name" value="GTP_CycHdrlase_I"/>
</dbReference>
<dbReference type="InterPro" id="IPR043133">
    <property type="entry name" value="GTP-CH-I_C/QueF"/>
</dbReference>
<dbReference type="Gene3D" id="3.30.1130.10">
    <property type="match status" value="1"/>
</dbReference>
<feature type="region of interest" description="Disordered" evidence="6">
    <location>
        <begin position="1"/>
        <end position="35"/>
    </location>
</feature>
<dbReference type="FunFam" id="3.30.1130.10:FF:000001">
    <property type="entry name" value="GTP cyclohydrolase 1"/>
    <property type="match status" value="1"/>
</dbReference>
<dbReference type="RefSeq" id="WP_308440584.1">
    <property type="nucleotide sequence ID" value="NZ_BOPO01000084.1"/>
</dbReference>
<dbReference type="GO" id="GO:0005737">
    <property type="term" value="C:cytoplasm"/>
    <property type="evidence" value="ECO:0007669"/>
    <property type="project" value="TreeGrafter"/>
</dbReference>
<keyword evidence="4 5" id="KW-0378">Hydrolase</keyword>
<dbReference type="GO" id="GO:0046654">
    <property type="term" value="P:tetrahydrofolate biosynthetic process"/>
    <property type="evidence" value="ECO:0007669"/>
    <property type="project" value="UniProtKB-UniRule"/>
</dbReference>
<dbReference type="SUPFAM" id="SSF55620">
    <property type="entry name" value="Tetrahydrobiopterin biosynthesis enzymes-like"/>
    <property type="match status" value="1"/>
</dbReference>
<gene>
    <name evidence="5" type="primary">folE</name>
    <name evidence="8" type="ORF">NUM_43070</name>
</gene>
<keyword evidence="5" id="KW-0862">Zinc</keyword>
<keyword evidence="5" id="KW-0479">Metal-binding</keyword>